<dbReference type="PANTHER" id="PTHR43244">
    <property type="match status" value="1"/>
</dbReference>
<name>A0ABT6W4V9_9ACTN</name>
<dbReference type="SUPFAM" id="SSF51679">
    <property type="entry name" value="Bacterial luciferase-like"/>
    <property type="match status" value="1"/>
</dbReference>
<dbReference type="Gene3D" id="3.20.20.30">
    <property type="entry name" value="Luciferase-like domain"/>
    <property type="match status" value="1"/>
</dbReference>
<reference evidence="3 4" key="1">
    <citation type="submission" date="2023-05" db="EMBL/GenBank/DDBJ databases">
        <title>Streptantibioticus silvisoli sp. nov., acidotolerant actinomycetes 1 from pine litter.</title>
        <authorList>
            <person name="Swiecimska M."/>
            <person name="Golinska P."/>
            <person name="Sangal V."/>
            <person name="Wachnowicz B."/>
            <person name="Goodfellow M."/>
        </authorList>
    </citation>
    <scope>NUCLEOTIDE SEQUENCE [LARGE SCALE GENOMIC DNA]</scope>
    <source>
        <strain evidence="3 4">SL54</strain>
    </source>
</reference>
<proteinExistence type="predicted"/>
<dbReference type="GO" id="GO:0016491">
    <property type="term" value="F:oxidoreductase activity"/>
    <property type="evidence" value="ECO:0007669"/>
    <property type="project" value="UniProtKB-KW"/>
</dbReference>
<dbReference type="EC" id="1.-.-.-" evidence="3"/>
<dbReference type="InterPro" id="IPR019910">
    <property type="entry name" value="Lucif-like_OxRdtase_MSMEG_4879"/>
</dbReference>
<protein>
    <submittedName>
        <fullName evidence="3">TIGR03564 family F420-dependent LLM class oxidoreductase</fullName>
        <ecNumber evidence="3">1.-.-.-</ecNumber>
    </submittedName>
</protein>
<dbReference type="RefSeq" id="WP_271323429.1">
    <property type="nucleotide sequence ID" value="NZ_JAAGKO020000024.1"/>
</dbReference>
<dbReference type="EMBL" id="JAAGKO020000024">
    <property type="protein sequence ID" value="MDI5964551.1"/>
    <property type="molecule type" value="Genomic_DNA"/>
</dbReference>
<evidence type="ECO:0000259" key="2">
    <source>
        <dbReference type="Pfam" id="PF00296"/>
    </source>
</evidence>
<dbReference type="CDD" id="cd01097">
    <property type="entry name" value="Tetrahydromethanopterin_reductase"/>
    <property type="match status" value="1"/>
</dbReference>
<evidence type="ECO:0000256" key="1">
    <source>
        <dbReference type="ARBA" id="ARBA00023002"/>
    </source>
</evidence>
<sequence length="309" mass="32897">MSTGVVLFAPPEAPNYVDAIVEQAREVAAAGLRSAWFGQRFDYDSPGLAAIVGREVPQLRVGSSAIPIFGRHPLLVSSQAQTTQAATHGRYDLGLALGAPAFMEATFGLPYDRPIGLLREFLTVLRSLVETGSADFHGERLSTTTLMSAKVPGAEPTVPVLVAAMGPQALRVTGELADGTIPYLAGPKTLDEHIVPTITSAAQKAGRPAPRVVTLLPVVVTSDVDRVRENAERQLAMYDQLPSYHRVVGLEGKDRAAELAVIGDEETVAAAIRRYRAAGATEIVATETDLGGPADQRRTWRLLGELAND</sequence>
<dbReference type="Pfam" id="PF00296">
    <property type="entry name" value="Bac_luciferase"/>
    <property type="match status" value="1"/>
</dbReference>
<keyword evidence="4" id="KW-1185">Reference proteome</keyword>
<gene>
    <name evidence="3" type="ORF">POF43_017770</name>
</gene>
<dbReference type="PANTHER" id="PTHR43244:SF1">
    <property type="entry name" value="5,10-METHYLENETETRAHYDROMETHANOPTERIN REDUCTASE"/>
    <property type="match status" value="1"/>
</dbReference>
<evidence type="ECO:0000313" key="3">
    <source>
        <dbReference type="EMBL" id="MDI5964551.1"/>
    </source>
</evidence>
<comment type="caution">
    <text evidence="3">The sequence shown here is derived from an EMBL/GenBank/DDBJ whole genome shotgun (WGS) entry which is preliminary data.</text>
</comment>
<dbReference type="InterPro" id="IPR036661">
    <property type="entry name" value="Luciferase-like_sf"/>
</dbReference>
<evidence type="ECO:0000313" key="4">
    <source>
        <dbReference type="Proteomes" id="UP001156398"/>
    </source>
</evidence>
<dbReference type="Proteomes" id="UP001156398">
    <property type="component" value="Unassembled WGS sequence"/>
</dbReference>
<feature type="domain" description="Luciferase-like" evidence="2">
    <location>
        <begin position="12"/>
        <end position="281"/>
    </location>
</feature>
<dbReference type="NCBIfam" id="TIGR03564">
    <property type="entry name" value="F420_MSMEG_4879"/>
    <property type="match status" value="1"/>
</dbReference>
<keyword evidence="1 3" id="KW-0560">Oxidoreductase</keyword>
<dbReference type="InterPro" id="IPR011251">
    <property type="entry name" value="Luciferase-like_dom"/>
</dbReference>
<accession>A0ABT6W4V9</accession>
<organism evidence="3 4">
    <name type="scientific">Streptantibioticus silvisoli</name>
    <dbReference type="NCBI Taxonomy" id="2705255"/>
    <lineage>
        <taxon>Bacteria</taxon>
        <taxon>Bacillati</taxon>
        <taxon>Actinomycetota</taxon>
        <taxon>Actinomycetes</taxon>
        <taxon>Kitasatosporales</taxon>
        <taxon>Streptomycetaceae</taxon>
        <taxon>Streptantibioticus</taxon>
    </lineage>
</organism>
<dbReference type="InterPro" id="IPR050564">
    <property type="entry name" value="F420-G6PD/mer"/>
</dbReference>